<dbReference type="GO" id="GO:0019722">
    <property type="term" value="P:calcium-mediated signaling"/>
    <property type="evidence" value="ECO:0007669"/>
    <property type="project" value="UniProtKB-ARBA"/>
</dbReference>
<evidence type="ECO:0000256" key="20">
    <source>
        <dbReference type="SAM" id="MobiDB-lite"/>
    </source>
</evidence>
<dbReference type="GO" id="GO:0009744">
    <property type="term" value="P:response to sucrose"/>
    <property type="evidence" value="ECO:0007669"/>
    <property type="project" value="UniProtKB-ARBA"/>
</dbReference>
<feature type="region of interest" description="Disordered" evidence="20">
    <location>
        <begin position="1146"/>
        <end position="1169"/>
    </location>
</feature>
<comment type="caution">
    <text evidence="23">The sequence shown here is derived from an EMBL/GenBank/DDBJ whole genome shotgun (WGS) entry which is preliminary data.</text>
</comment>
<keyword evidence="5" id="KW-0633">Potassium transport</keyword>
<keyword evidence="7" id="KW-0938">Abscisic acid signaling pathway</keyword>
<keyword evidence="4" id="KW-0150">Chloroplast</keyword>
<accession>A0A7J7LNX9</accession>
<keyword evidence="3" id="KW-0050">Antiport</keyword>
<evidence type="ECO:0000313" key="23">
    <source>
        <dbReference type="EMBL" id="KAF6144262.1"/>
    </source>
</evidence>
<feature type="transmembrane region" description="Helical" evidence="21">
    <location>
        <begin position="645"/>
        <end position="666"/>
    </location>
</feature>
<dbReference type="PANTHER" id="PTHR46157:SF2">
    <property type="entry name" value="K(+) EFFLUX ANTIPORTER 1, CHLOROPLASTIC-RELATED"/>
    <property type="match status" value="1"/>
</dbReference>
<evidence type="ECO:0000256" key="17">
    <source>
        <dbReference type="ARBA" id="ARBA00047912"/>
    </source>
</evidence>
<dbReference type="FunFam" id="3.40.50.720:FF:000134">
    <property type="entry name" value="K(+) efflux antiporter 2 chloroplastic"/>
    <property type="match status" value="1"/>
</dbReference>
<dbReference type="PANTHER" id="PTHR46157">
    <property type="entry name" value="K(+) EFFLUX ANTIPORTER 3, CHLOROPLASTIC"/>
    <property type="match status" value="1"/>
</dbReference>
<evidence type="ECO:0000256" key="5">
    <source>
        <dbReference type="ARBA" id="ARBA00022538"/>
    </source>
</evidence>
<feature type="region of interest" description="Disordered" evidence="20">
    <location>
        <begin position="354"/>
        <end position="373"/>
    </location>
</feature>
<evidence type="ECO:0000256" key="8">
    <source>
        <dbReference type="ARBA" id="ARBA00022692"/>
    </source>
</evidence>
<dbReference type="Pfam" id="PF02254">
    <property type="entry name" value="TrkA_N"/>
    <property type="match status" value="1"/>
</dbReference>
<keyword evidence="14 19" id="KW-0175">Coiled coil</keyword>
<dbReference type="GO" id="GO:1900069">
    <property type="term" value="P:regulation of cellular hyperosmotic salinity response"/>
    <property type="evidence" value="ECO:0007669"/>
    <property type="project" value="UniProtKB-ARBA"/>
</dbReference>
<feature type="transmembrane region" description="Helical" evidence="21">
    <location>
        <begin position="831"/>
        <end position="850"/>
    </location>
</feature>
<feature type="coiled-coil region" evidence="19">
    <location>
        <begin position="252"/>
        <end position="293"/>
    </location>
</feature>
<feature type="transmembrane region" description="Helical" evidence="21">
    <location>
        <begin position="486"/>
        <end position="504"/>
    </location>
</feature>
<evidence type="ECO:0000256" key="19">
    <source>
        <dbReference type="SAM" id="Coils"/>
    </source>
</evidence>
<dbReference type="PROSITE" id="PS51201">
    <property type="entry name" value="RCK_N"/>
    <property type="match status" value="1"/>
</dbReference>
<evidence type="ECO:0000256" key="6">
    <source>
        <dbReference type="ARBA" id="ARBA00022640"/>
    </source>
</evidence>
<evidence type="ECO:0000259" key="22">
    <source>
        <dbReference type="PROSITE" id="PS51201"/>
    </source>
</evidence>
<evidence type="ECO:0000256" key="21">
    <source>
        <dbReference type="SAM" id="Phobius"/>
    </source>
</evidence>
<feature type="transmembrane region" description="Helical" evidence="21">
    <location>
        <begin position="706"/>
        <end position="729"/>
    </location>
</feature>
<comment type="similarity">
    <text evidence="18">Belongs to the monovalent cation:proton antiporter 2 (CPA2) transporter (TC 2.A.37) family. KEA (TC 2.A.37.1) subfamily.</text>
</comment>
<keyword evidence="8 21" id="KW-0812">Transmembrane</keyword>
<dbReference type="GO" id="GO:0006885">
    <property type="term" value="P:regulation of pH"/>
    <property type="evidence" value="ECO:0007669"/>
    <property type="project" value="UniProtKB-ARBA"/>
</dbReference>
<feature type="transmembrane region" description="Helical" evidence="21">
    <location>
        <begin position="616"/>
        <end position="633"/>
    </location>
</feature>
<dbReference type="GO" id="GO:2000070">
    <property type="term" value="P:regulation of response to water deprivation"/>
    <property type="evidence" value="ECO:0007669"/>
    <property type="project" value="UniProtKB-ARBA"/>
</dbReference>
<dbReference type="GO" id="GO:0009738">
    <property type="term" value="P:abscisic acid-activated signaling pathway"/>
    <property type="evidence" value="ECO:0007669"/>
    <property type="project" value="UniProtKB-KW"/>
</dbReference>
<dbReference type="SUPFAM" id="SSF51735">
    <property type="entry name" value="NAD(P)-binding Rossmann-fold domains"/>
    <property type="match status" value="1"/>
</dbReference>
<dbReference type="GO" id="GO:0140899">
    <property type="term" value="P:plastid gene expression"/>
    <property type="evidence" value="ECO:0007669"/>
    <property type="project" value="UniProtKB-ARBA"/>
</dbReference>
<dbReference type="GO" id="GO:0009706">
    <property type="term" value="C:chloroplast inner membrane"/>
    <property type="evidence" value="ECO:0007669"/>
    <property type="project" value="UniProtKB-SubCell"/>
</dbReference>
<dbReference type="FunFam" id="1.20.1530.20:FF:000007">
    <property type="entry name" value="K(+) efflux antiporter 2 chloroplastic"/>
    <property type="match status" value="1"/>
</dbReference>
<feature type="compositionally biased region" description="Basic and acidic residues" evidence="20">
    <location>
        <begin position="420"/>
        <end position="436"/>
    </location>
</feature>
<evidence type="ECO:0000256" key="12">
    <source>
        <dbReference type="ARBA" id="ARBA00022989"/>
    </source>
</evidence>
<dbReference type="GO" id="GO:2000377">
    <property type="term" value="P:regulation of reactive oxygen species metabolic process"/>
    <property type="evidence" value="ECO:0007669"/>
    <property type="project" value="UniProtKB-ARBA"/>
</dbReference>
<dbReference type="InterPro" id="IPR036291">
    <property type="entry name" value="NAD(P)-bd_dom_sf"/>
</dbReference>
<dbReference type="Pfam" id="PF00999">
    <property type="entry name" value="Na_H_Exchanger"/>
    <property type="match status" value="1"/>
</dbReference>
<keyword evidence="11" id="KW-0630">Potassium</keyword>
<evidence type="ECO:0000256" key="10">
    <source>
        <dbReference type="ARBA" id="ARBA00022946"/>
    </source>
</evidence>
<dbReference type="InterPro" id="IPR004771">
    <property type="entry name" value="K/H_exchanger"/>
</dbReference>
<organism evidence="23 24">
    <name type="scientific">Kingdonia uniflora</name>
    <dbReference type="NCBI Taxonomy" id="39325"/>
    <lineage>
        <taxon>Eukaryota</taxon>
        <taxon>Viridiplantae</taxon>
        <taxon>Streptophyta</taxon>
        <taxon>Embryophyta</taxon>
        <taxon>Tracheophyta</taxon>
        <taxon>Spermatophyta</taxon>
        <taxon>Magnoliopsida</taxon>
        <taxon>Ranunculales</taxon>
        <taxon>Circaeasteraceae</taxon>
        <taxon>Kingdonia</taxon>
    </lineage>
</organism>
<evidence type="ECO:0000256" key="15">
    <source>
        <dbReference type="ARBA" id="ARBA00023065"/>
    </source>
</evidence>
<comment type="subcellular location">
    <subcellularLocation>
        <location evidence="1">Plastid</location>
        <location evidence="1">Chloroplast inner membrane</location>
        <topology evidence="1">Multi-pass membrane protein</topology>
    </subcellularLocation>
</comment>
<keyword evidence="24" id="KW-1185">Reference proteome</keyword>
<evidence type="ECO:0000256" key="2">
    <source>
        <dbReference type="ARBA" id="ARBA00022448"/>
    </source>
</evidence>
<dbReference type="InterPro" id="IPR038770">
    <property type="entry name" value="Na+/solute_symporter_sf"/>
</dbReference>
<evidence type="ECO:0000256" key="16">
    <source>
        <dbReference type="ARBA" id="ARBA00023136"/>
    </source>
</evidence>
<feature type="region of interest" description="Disordered" evidence="20">
    <location>
        <begin position="420"/>
        <end position="442"/>
    </location>
</feature>
<feature type="transmembrane region" description="Helical" evidence="21">
    <location>
        <begin position="672"/>
        <end position="694"/>
    </location>
</feature>
<evidence type="ECO:0000256" key="14">
    <source>
        <dbReference type="ARBA" id="ARBA00023054"/>
    </source>
</evidence>
<feature type="transmembrane region" description="Helical" evidence="21">
    <location>
        <begin position="922"/>
        <end position="941"/>
    </location>
</feature>
<comment type="catalytic activity">
    <reaction evidence="17">
        <text>K(+)(in) + H(+)(out) = K(+)(out) + H(+)(in)</text>
        <dbReference type="Rhea" id="RHEA:29467"/>
        <dbReference type="ChEBI" id="CHEBI:15378"/>
        <dbReference type="ChEBI" id="CHEBI:29103"/>
    </reaction>
</comment>
<evidence type="ECO:0000256" key="4">
    <source>
        <dbReference type="ARBA" id="ARBA00022528"/>
    </source>
</evidence>
<evidence type="ECO:0000256" key="7">
    <source>
        <dbReference type="ARBA" id="ARBA00022682"/>
    </source>
</evidence>
<feature type="domain" description="RCK N-terminal" evidence="22">
    <location>
        <begin position="970"/>
        <end position="1087"/>
    </location>
</feature>
<keyword evidence="12 21" id="KW-1133">Transmembrane helix</keyword>
<keyword evidence="10" id="KW-0809">Transit peptide</keyword>
<dbReference type="GO" id="GO:2001057">
    <property type="term" value="P:reactive nitrogen species metabolic process"/>
    <property type="evidence" value="ECO:0007669"/>
    <property type="project" value="UniProtKB-ARBA"/>
</dbReference>
<evidence type="ECO:0000256" key="1">
    <source>
        <dbReference type="ARBA" id="ARBA00004478"/>
    </source>
</evidence>
<gene>
    <name evidence="23" type="ORF">GIB67_024489</name>
</gene>
<dbReference type="InterPro" id="IPR003148">
    <property type="entry name" value="RCK_N"/>
</dbReference>
<evidence type="ECO:0000256" key="18">
    <source>
        <dbReference type="ARBA" id="ARBA00061484"/>
    </source>
</evidence>
<reference evidence="23 24" key="1">
    <citation type="journal article" date="2020" name="IScience">
        <title>Genome Sequencing of the Endangered Kingdonia uniflora (Circaeasteraceae, Ranunculales) Reveals Potential Mechanisms of Evolutionary Specialization.</title>
        <authorList>
            <person name="Sun Y."/>
            <person name="Deng T."/>
            <person name="Zhang A."/>
            <person name="Moore M.J."/>
            <person name="Landis J.B."/>
            <person name="Lin N."/>
            <person name="Zhang H."/>
            <person name="Zhang X."/>
            <person name="Huang J."/>
            <person name="Zhang X."/>
            <person name="Sun H."/>
            <person name="Wang H."/>
        </authorList>
    </citation>
    <scope>NUCLEOTIDE SEQUENCE [LARGE SCALE GENOMIC DNA]</scope>
    <source>
        <strain evidence="23">TB1705</strain>
        <tissue evidence="23">Leaf</tissue>
    </source>
</reference>
<feature type="transmembrane region" description="Helical" evidence="21">
    <location>
        <begin position="790"/>
        <end position="819"/>
    </location>
</feature>
<dbReference type="EMBL" id="JACGCM010002131">
    <property type="protein sequence ID" value="KAF6144262.1"/>
    <property type="molecule type" value="Genomic_DNA"/>
</dbReference>
<dbReference type="Gene3D" id="3.40.50.720">
    <property type="entry name" value="NAD(P)-binding Rossmann-like Domain"/>
    <property type="match status" value="1"/>
</dbReference>
<keyword evidence="13" id="KW-0007">Acetylation</keyword>
<dbReference type="GO" id="GO:0015386">
    <property type="term" value="F:potassium:proton antiporter activity"/>
    <property type="evidence" value="ECO:0007669"/>
    <property type="project" value="UniProtKB-ARBA"/>
</dbReference>
<proteinExistence type="inferred from homology"/>
<dbReference type="InterPro" id="IPR006153">
    <property type="entry name" value="Cation/H_exchanger_TM"/>
</dbReference>
<dbReference type="Gene3D" id="1.20.1530.20">
    <property type="match status" value="1"/>
</dbReference>
<feature type="compositionally biased region" description="Basic and acidic residues" evidence="20">
    <location>
        <begin position="358"/>
        <end position="367"/>
    </location>
</feature>
<evidence type="ECO:0000256" key="11">
    <source>
        <dbReference type="ARBA" id="ARBA00022958"/>
    </source>
</evidence>
<feature type="transmembrane region" description="Helical" evidence="21">
    <location>
        <begin position="749"/>
        <end position="769"/>
    </location>
</feature>
<evidence type="ECO:0000256" key="13">
    <source>
        <dbReference type="ARBA" id="ARBA00022990"/>
    </source>
</evidence>
<dbReference type="Proteomes" id="UP000541444">
    <property type="component" value="Unassembled WGS sequence"/>
</dbReference>
<feature type="transmembrane region" description="Helical" evidence="21">
    <location>
        <begin position="857"/>
        <end position="880"/>
    </location>
</feature>
<dbReference type="GO" id="GO:1900140">
    <property type="term" value="P:regulation of seedling development"/>
    <property type="evidence" value="ECO:0007669"/>
    <property type="project" value="UniProtKB-ARBA"/>
</dbReference>
<dbReference type="OrthoDB" id="4834at2759"/>
<protein>
    <recommendedName>
        <fullName evidence="22">RCK N-terminal domain-containing protein</fullName>
    </recommendedName>
</protein>
<sequence>MDSACRFQQLNDFRPLSRRFGLQSSFKHRRLIVSCCLGDSNFVYSKACFSKSMTNVSRTPLETSLNGKLGYFLKISRDFALQCQGNDSLSAYIDESVGSSKEEGLDDSLLVVVGESDSDEETTHSSSASIEVVEEQVDGYPSLEDLRELLQKAVKELEVARLNSTMFEEKAQKISEVAIAQKDDATHAWDHVNAAITNVQDIINEQTVAKEAVHKATMALSMAEARAMVDTEVEEGTVQVSEDDIKGCRSNLGNCEAELERLIIRKDDLQKEVDKLKEVAEKAELNALKAEEDVANIMLLAEQAVAFEVEVMQHVNDAEIALQKAEKKFLPKNFSADIVRDEILVEEKVSQEDAGDVSVRREEREGSSDDDASFDTDLWIDVNGKSVEESNMLPLDVVNQDNNGKLVTLDSSYKEVEADTEKSKNMFQPKKQEIQKDSPPLGAPKALLNKSSRFFSASFFSSTVDGAELTPTSIFQSLVLTARKQLPKLVIWILLLGAGVTFLLNRGERNFQLLQQPDAVATSIEEVSLNVKPWVREIRRFPKRVKKLIQMIPQQEINEEEASLFDMLWLLLASVIFVPIFQKIPGGSPVLGYLAAGILIGPYGLSIIRYVHGTKAIAEFGVVFLLFNIGLELSVERLSSMKKYVFGLGSAQVLVTAVAVGFFTHLVSGQSVPAAIVIGNGLALSSTAVVLQVLQERGESTSRHGRATFSVLLFQDLAVVVLLILIPLISPNSSKGGLGFQAIAEALGLAAVKAIVAITAIIAGGRLLLRPIYKQIAENQNAEIFSANTLLVILGTSLLTARAGLSMALGAFLAGLLLAETEFSLQVESDIAPYRGLLLGLFFMTVGMSIDPKLFVANFPVVLGTLGLLIGGKTLLVALIGKLFGVSIIASIRAGLLLAPGGEFAFVAFGEAVNQGIMSPQLSSLLFLVVGISMALTPWLAAGGQLIASRFEQHDVRSLLPAESETDDLQDHIIICGFGRVGQIIAQLLSERLIPFVALDVRSERVAIGRALDLPVYFGDAGSREVLHKVGADRACAAAITLDSPGANYRTVWALSKNFPNVKTFVRAHDVDHGLNLEKAGATAVVPETLEPSLQLAAAVLAQAKLPASEIAATINEFRSRHLSELTELCETSGSSLGYGFSRVMTKPKMPPPSDSPDESHVVEGTLAI</sequence>
<evidence type="ECO:0000256" key="3">
    <source>
        <dbReference type="ARBA" id="ARBA00022449"/>
    </source>
</evidence>
<keyword evidence="6" id="KW-0934">Plastid</keyword>
<dbReference type="NCBIfam" id="TIGR00932">
    <property type="entry name" value="2a37"/>
    <property type="match status" value="1"/>
</dbReference>
<keyword evidence="2" id="KW-0813">Transport</keyword>
<feature type="transmembrane region" description="Helical" evidence="21">
    <location>
        <begin position="590"/>
        <end position="610"/>
    </location>
</feature>
<evidence type="ECO:0000256" key="9">
    <source>
        <dbReference type="ARBA" id="ARBA00022780"/>
    </source>
</evidence>
<name>A0A7J7LNX9_9MAGN</name>
<keyword evidence="15" id="KW-0406">Ion transport</keyword>
<dbReference type="AlphaFoldDB" id="A0A7J7LNX9"/>
<dbReference type="GO" id="GO:0080022">
    <property type="term" value="P:primary root development"/>
    <property type="evidence" value="ECO:0007669"/>
    <property type="project" value="UniProtKB-ARBA"/>
</dbReference>
<keyword evidence="16 21" id="KW-0472">Membrane</keyword>
<dbReference type="GO" id="GO:0009646">
    <property type="term" value="P:response to absence of light"/>
    <property type="evidence" value="ECO:0007669"/>
    <property type="project" value="UniProtKB-ARBA"/>
</dbReference>
<evidence type="ECO:0000313" key="24">
    <source>
        <dbReference type="Proteomes" id="UP000541444"/>
    </source>
</evidence>
<dbReference type="GO" id="GO:0010109">
    <property type="term" value="P:regulation of photosynthesis"/>
    <property type="evidence" value="ECO:0007669"/>
    <property type="project" value="UniProtKB-ARBA"/>
</dbReference>
<keyword evidence="9" id="KW-1001">Plastid inner membrane</keyword>
<dbReference type="GO" id="GO:0042794">
    <property type="term" value="P:plastid rRNA transcription"/>
    <property type="evidence" value="ECO:0007669"/>
    <property type="project" value="UniProtKB-ARBA"/>
</dbReference>
<feature type="transmembrane region" description="Helical" evidence="21">
    <location>
        <begin position="886"/>
        <end position="910"/>
    </location>
</feature>